<evidence type="ECO:0000259" key="10">
    <source>
        <dbReference type="PROSITE" id="PS50113"/>
    </source>
</evidence>
<dbReference type="EMBL" id="CP071517">
    <property type="protein sequence ID" value="QSX75934.1"/>
    <property type="molecule type" value="Genomic_DNA"/>
</dbReference>
<keyword evidence="7" id="KW-0472">Membrane</keyword>
<keyword evidence="7" id="KW-1133">Transmembrane helix</keyword>
<feature type="domain" description="PAC" evidence="10">
    <location>
        <begin position="179"/>
        <end position="231"/>
    </location>
</feature>
<dbReference type="Pfam" id="PF00072">
    <property type="entry name" value="Response_reg"/>
    <property type="match status" value="1"/>
</dbReference>
<dbReference type="PROSITE" id="PS50113">
    <property type="entry name" value="PAC"/>
    <property type="match status" value="1"/>
</dbReference>
<dbReference type="Pfam" id="PF08447">
    <property type="entry name" value="PAS_3"/>
    <property type="match status" value="1"/>
</dbReference>
<dbReference type="NCBIfam" id="TIGR00229">
    <property type="entry name" value="sensory_box"/>
    <property type="match status" value="1"/>
</dbReference>
<dbReference type="SUPFAM" id="SSF55874">
    <property type="entry name" value="ATPase domain of HSP90 chaperone/DNA topoisomerase II/histidine kinase"/>
    <property type="match status" value="1"/>
</dbReference>
<reference evidence="11 12" key="1">
    <citation type="submission" date="2021-02" db="EMBL/GenBank/DDBJ databases">
        <title>Lysobacter arenosi sp. nov., isolated from soil of gangwondo yeongwol, south Korea.</title>
        <authorList>
            <person name="Kim K.R."/>
            <person name="Kim K.H."/>
            <person name="Jeon C.O."/>
        </authorList>
    </citation>
    <scope>NUCLEOTIDE SEQUENCE [LARGE SCALE GENOMIC DNA]</scope>
    <source>
        <strain evidence="11 12">R7</strain>
    </source>
</reference>
<dbReference type="RefSeq" id="WP_200605295.1">
    <property type="nucleotide sequence ID" value="NZ_CP071517.1"/>
</dbReference>
<dbReference type="PROSITE" id="PS50109">
    <property type="entry name" value="HIS_KIN"/>
    <property type="match status" value="1"/>
</dbReference>
<feature type="modified residue" description="4-aspartylphosphate" evidence="6">
    <location>
        <position position="527"/>
    </location>
</feature>
<evidence type="ECO:0000256" key="5">
    <source>
        <dbReference type="ARBA" id="ARBA00022777"/>
    </source>
</evidence>
<dbReference type="InterPro" id="IPR005467">
    <property type="entry name" value="His_kinase_dom"/>
</dbReference>
<name>A0ABX7REX8_9GAMM</name>
<dbReference type="Gene3D" id="3.40.50.2300">
    <property type="match status" value="1"/>
</dbReference>
<evidence type="ECO:0000256" key="3">
    <source>
        <dbReference type="ARBA" id="ARBA00022553"/>
    </source>
</evidence>
<dbReference type="Pfam" id="PF02518">
    <property type="entry name" value="HATPase_c"/>
    <property type="match status" value="1"/>
</dbReference>
<dbReference type="SMART" id="SM00086">
    <property type="entry name" value="PAC"/>
    <property type="match status" value="1"/>
</dbReference>
<dbReference type="Gene3D" id="3.30.450.20">
    <property type="entry name" value="PAS domain"/>
    <property type="match status" value="1"/>
</dbReference>
<dbReference type="InterPro" id="IPR035965">
    <property type="entry name" value="PAS-like_dom_sf"/>
</dbReference>
<protein>
    <recommendedName>
        <fullName evidence="2">histidine kinase</fullName>
        <ecNumber evidence="2">2.7.13.3</ecNumber>
    </recommendedName>
</protein>
<feature type="transmembrane region" description="Helical" evidence="7">
    <location>
        <begin position="73"/>
        <end position="93"/>
    </location>
</feature>
<dbReference type="SMART" id="SM00388">
    <property type="entry name" value="HisKA"/>
    <property type="match status" value="1"/>
</dbReference>
<evidence type="ECO:0000256" key="1">
    <source>
        <dbReference type="ARBA" id="ARBA00000085"/>
    </source>
</evidence>
<organism evidence="11 12">
    <name type="scientific">Lysobacter arenosi</name>
    <dbReference type="NCBI Taxonomy" id="2795387"/>
    <lineage>
        <taxon>Bacteria</taxon>
        <taxon>Pseudomonadati</taxon>
        <taxon>Pseudomonadota</taxon>
        <taxon>Gammaproteobacteria</taxon>
        <taxon>Lysobacterales</taxon>
        <taxon>Lysobacteraceae</taxon>
        <taxon>Lysobacter</taxon>
    </lineage>
</organism>
<dbReference type="PROSITE" id="PS50110">
    <property type="entry name" value="RESPONSE_REGULATORY"/>
    <property type="match status" value="1"/>
</dbReference>
<dbReference type="EC" id="2.7.13.3" evidence="2"/>
<evidence type="ECO:0000313" key="11">
    <source>
        <dbReference type="EMBL" id="QSX75934.1"/>
    </source>
</evidence>
<dbReference type="SUPFAM" id="SSF55785">
    <property type="entry name" value="PYP-like sensor domain (PAS domain)"/>
    <property type="match status" value="1"/>
</dbReference>
<dbReference type="InterPro" id="IPR000700">
    <property type="entry name" value="PAS-assoc_C"/>
</dbReference>
<dbReference type="InterPro" id="IPR001610">
    <property type="entry name" value="PAC"/>
</dbReference>
<keyword evidence="5" id="KW-0418">Kinase</keyword>
<dbReference type="CDD" id="cd00075">
    <property type="entry name" value="HATPase"/>
    <property type="match status" value="1"/>
</dbReference>
<dbReference type="InterPro" id="IPR036097">
    <property type="entry name" value="HisK_dim/P_sf"/>
</dbReference>
<dbReference type="Proteomes" id="UP000663400">
    <property type="component" value="Chromosome"/>
</dbReference>
<comment type="catalytic activity">
    <reaction evidence="1">
        <text>ATP + protein L-histidine = ADP + protein N-phospho-L-histidine.</text>
        <dbReference type="EC" id="2.7.13.3"/>
    </reaction>
</comment>
<feature type="domain" description="Response regulatory" evidence="9">
    <location>
        <begin position="478"/>
        <end position="593"/>
    </location>
</feature>
<dbReference type="InterPro" id="IPR036890">
    <property type="entry name" value="HATPase_C_sf"/>
</dbReference>
<keyword evidence="4" id="KW-0808">Transferase</keyword>
<dbReference type="SMART" id="SM00387">
    <property type="entry name" value="HATPase_c"/>
    <property type="match status" value="1"/>
</dbReference>
<evidence type="ECO:0000256" key="4">
    <source>
        <dbReference type="ARBA" id="ARBA00022679"/>
    </source>
</evidence>
<accession>A0ABX7REX8</accession>
<evidence type="ECO:0000259" key="9">
    <source>
        <dbReference type="PROSITE" id="PS50110"/>
    </source>
</evidence>
<evidence type="ECO:0000259" key="8">
    <source>
        <dbReference type="PROSITE" id="PS50109"/>
    </source>
</evidence>
<evidence type="ECO:0000256" key="6">
    <source>
        <dbReference type="PROSITE-ProRule" id="PRU00169"/>
    </source>
</evidence>
<dbReference type="InterPro" id="IPR013655">
    <property type="entry name" value="PAS_fold_3"/>
</dbReference>
<keyword evidence="12" id="KW-1185">Reference proteome</keyword>
<dbReference type="InterPro" id="IPR000014">
    <property type="entry name" value="PAS"/>
</dbReference>
<dbReference type="Pfam" id="PF00512">
    <property type="entry name" value="HisKA"/>
    <property type="match status" value="1"/>
</dbReference>
<evidence type="ECO:0000256" key="7">
    <source>
        <dbReference type="SAM" id="Phobius"/>
    </source>
</evidence>
<dbReference type="InterPro" id="IPR004358">
    <property type="entry name" value="Sig_transdc_His_kin-like_C"/>
</dbReference>
<dbReference type="CDD" id="cd00130">
    <property type="entry name" value="PAS"/>
    <property type="match status" value="1"/>
</dbReference>
<evidence type="ECO:0000313" key="12">
    <source>
        <dbReference type="Proteomes" id="UP000663400"/>
    </source>
</evidence>
<dbReference type="InterPro" id="IPR003594">
    <property type="entry name" value="HATPase_dom"/>
</dbReference>
<feature type="transmembrane region" description="Helical" evidence="7">
    <location>
        <begin position="6"/>
        <end position="28"/>
    </location>
</feature>
<dbReference type="InterPro" id="IPR011006">
    <property type="entry name" value="CheY-like_superfamily"/>
</dbReference>
<proteinExistence type="predicted"/>
<feature type="domain" description="Histidine kinase" evidence="8">
    <location>
        <begin position="242"/>
        <end position="457"/>
    </location>
</feature>
<dbReference type="SUPFAM" id="SSF47384">
    <property type="entry name" value="Homodimeric domain of signal transducing histidine kinase"/>
    <property type="match status" value="1"/>
</dbReference>
<dbReference type="PANTHER" id="PTHR43047:SF72">
    <property type="entry name" value="OSMOSENSING HISTIDINE PROTEIN KINASE SLN1"/>
    <property type="match status" value="1"/>
</dbReference>
<dbReference type="InterPro" id="IPR003661">
    <property type="entry name" value="HisK_dim/P_dom"/>
</dbReference>
<sequence length="610" mass="67168">MPTHIAVLIGDVVVALLLGALSTLGYGLPSQHLPMTFGYAAVLLAAALFGRRCAYLTIVAIVTMVLLRGLPRLGPLDMAAFAAIATILAWLAAEVRAQRRPGDVLQRFQADRDQRALLDHLPKMVWIAEPDGTMRYHNRYWYEYTGLSGDEGWQAIVHADDMQAAMEAWRDSMATAQPLNLEMRFRRADGSYRWHLVKGVPIVGADGKVHCWYGASTDIEDQKRALETLALANQRISRFLAVLSHELRNPLAGVTTASDLLHREDADEPQRQQALATLQRQSQHLRRMVDDLLDISRVTQGKVELRRSLVEIGELLDEVHRDNLHIAQQHGVILVPPEHEGTCYVRGDHARLRQVLDNLVSNAIKASGRGQRVFLSVSERDGESTIIVHDEGQGLDEDFVARMFEPFVQSPAWQSRGLGLGLSIVKHITELHGGQVSVRSEGPGRGSTFSLKLPCEASAECGACDDGPVQIAPAIKAHVLIVEDEVQNAEALQTLLELEGHRASIATDAETALRMSREDPADVVLCDLELKDGMSGYDVARTLQSSDNPPYLVAYSGYGQQSDRDRTRLAGFQLHLVKPATIAEILAAIDEGLRQRHLGSRATAWPAITS</sequence>
<dbReference type="PANTHER" id="PTHR43047">
    <property type="entry name" value="TWO-COMPONENT HISTIDINE PROTEIN KINASE"/>
    <property type="match status" value="1"/>
</dbReference>
<evidence type="ECO:0000256" key="2">
    <source>
        <dbReference type="ARBA" id="ARBA00012438"/>
    </source>
</evidence>
<keyword evidence="3 6" id="KW-0597">Phosphoprotein</keyword>
<dbReference type="PRINTS" id="PR00344">
    <property type="entry name" value="BCTRLSENSOR"/>
</dbReference>
<dbReference type="CDD" id="cd00082">
    <property type="entry name" value="HisKA"/>
    <property type="match status" value="1"/>
</dbReference>
<gene>
    <name evidence="11" type="ORF">HIV01_005345</name>
</gene>
<dbReference type="Gene3D" id="1.10.287.130">
    <property type="match status" value="1"/>
</dbReference>
<dbReference type="InterPro" id="IPR001789">
    <property type="entry name" value="Sig_transdc_resp-reg_receiver"/>
</dbReference>
<dbReference type="SUPFAM" id="SSF52172">
    <property type="entry name" value="CheY-like"/>
    <property type="match status" value="1"/>
</dbReference>
<dbReference type="SMART" id="SM00448">
    <property type="entry name" value="REC"/>
    <property type="match status" value="1"/>
</dbReference>
<dbReference type="Gene3D" id="3.30.565.10">
    <property type="entry name" value="Histidine kinase-like ATPase, C-terminal domain"/>
    <property type="match status" value="1"/>
</dbReference>
<keyword evidence="7" id="KW-0812">Transmembrane</keyword>